<evidence type="ECO:0000313" key="2">
    <source>
        <dbReference type="EMBL" id="BAB52668.1"/>
    </source>
</evidence>
<gene>
    <name evidence="2" type="ordered locus">msl6356</name>
</gene>
<reference evidence="2 3" key="1">
    <citation type="journal article" date="2000" name="DNA Res.">
        <title>Complete genome structure of the nitrogen-fixing symbiotic bacterium Mesorhizobium loti.</title>
        <authorList>
            <person name="Kaneko T."/>
            <person name="Nakamura Y."/>
            <person name="Sato S."/>
            <person name="Asamizu E."/>
            <person name="Kato T."/>
            <person name="Sasamoto S."/>
            <person name="Watanabe A."/>
            <person name="Idesawa K."/>
            <person name="Ishikawa A."/>
            <person name="Kawashima K."/>
            <person name="Kimura T."/>
            <person name="Kishida Y."/>
            <person name="Kiyokawa C."/>
            <person name="Kohara M."/>
            <person name="Matsumoto M."/>
            <person name="Matsuno A."/>
            <person name="Mochizuki Y."/>
            <person name="Nakayama S."/>
            <person name="Nakazaki N."/>
            <person name="Shimpo S."/>
            <person name="Sugimoto M."/>
            <person name="Takeuchi C."/>
            <person name="Yamada M."/>
            <person name="Tabata S."/>
        </authorList>
    </citation>
    <scope>NUCLEOTIDE SEQUENCE [LARGE SCALE GENOMIC DNA]</scope>
    <source>
        <strain evidence="3">LMG 29417 / CECT 9101 / MAFF 303099</strain>
    </source>
</reference>
<protein>
    <submittedName>
        <fullName evidence="2">Msl6356 protein</fullName>
    </submittedName>
</protein>
<proteinExistence type="predicted"/>
<feature type="region of interest" description="Disordered" evidence="1">
    <location>
        <begin position="40"/>
        <end position="72"/>
    </location>
</feature>
<sequence>MLSGMPPCRLLRTMMMAGATIDLLAGQAFLVAGFQIETRTARHHRSAAKRDPRSPGLRNLTNSARPNADRSL</sequence>
<dbReference type="EMBL" id="BA000012">
    <property type="protein sequence ID" value="BAB52668.1"/>
    <property type="molecule type" value="Genomic_DNA"/>
</dbReference>
<organism evidence="2 3">
    <name type="scientific">Mesorhizobium japonicum (strain LMG 29417 / CECT 9101 / MAFF 303099)</name>
    <name type="common">Mesorhizobium loti (strain MAFF 303099)</name>
    <dbReference type="NCBI Taxonomy" id="266835"/>
    <lineage>
        <taxon>Bacteria</taxon>
        <taxon>Pseudomonadati</taxon>
        <taxon>Pseudomonadota</taxon>
        <taxon>Alphaproteobacteria</taxon>
        <taxon>Hyphomicrobiales</taxon>
        <taxon>Phyllobacteriaceae</taxon>
        <taxon>Mesorhizobium</taxon>
    </lineage>
</organism>
<dbReference type="AlphaFoldDB" id="Q989M7"/>
<evidence type="ECO:0000256" key="1">
    <source>
        <dbReference type="SAM" id="MobiDB-lite"/>
    </source>
</evidence>
<dbReference type="HOGENOM" id="CLU_2719545_0_0_5"/>
<name>Q989M7_RHILO</name>
<dbReference type="KEGG" id="mlo:msl6356"/>
<evidence type="ECO:0000313" key="3">
    <source>
        <dbReference type="Proteomes" id="UP000000552"/>
    </source>
</evidence>
<accession>Q989M7</accession>
<dbReference type="Proteomes" id="UP000000552">
    <property type="component" value="Chromosome"/>
</dbReference>